<dbReference type="NCBIfam" id="NF010000">
    <property type="entry name" value="PRK13473.1"/>
    <property type="match status" value="1"/>
</dbReference>
<dbReference type="GO" id="GO:0004030">
    <property type="term" value="F:aldehyde dehydrogenase [NAD(P)+] activity"/>
    <property type="evidence" value="ECO:0007669"/>
    <property type="project" value="UniProtKB-ARBA"/>
</dbReference>
<sequence length="474" mass="51262">MDTSLLIGSGFEDGTETPEQVLNPRTGETILEVPEASSGQIDRAVQAASNAFRTWSRTTPAERSEYLLKIADRIEKEADGFAALEALNCGKPINAARDDEIPAIVDCYRFFAGAVRCTPASAAGEYMEGFTSMIRRDPIGVVASIAPWNYPLMMMAWKLAPAIGGGNTVVFKPSEQTPLTALKLATILADILPEGVVNVVTGRGQTVGNALINHPKVDMVSITGDVATGKKVLEAAARSVKRTHLELGGKAPVIVYDDADISAVVEGLRAFGYYNAGQDCTAACRIYAGDKVYDNLVADLTSEVSKITYAQDDDAQNEIGPLISQRQRDRVASFVQRASEQKHMEITTGGAVHSGNGFYYQPTVVAGALQEDEIVRREVFGPVVSVTRFSDVEQAVTWANDSDYGLASSVWTKDISRAMKTAAALRYGCTWINTHFMLVNEMPHGGLKQSGYGKDMSLYALEDYTAVRHVMIAH</sequence>
<comment type="caution">
    <text evidence="7">The sequence shown here is derived from an EMBL/GenBank/DDBJ whole genome shotgun (WGS) entry which is preliminary data.</text>
</comment>
<dbReference type="PROSITE" id="PS00687">
    <property type="entry name" value="ALDEHYDE_DEHYDR_GLU"/>
    <property type="match status" value="1"/>
</dbReference>
<evidence type="ECO:0000313" key="7">
    <source>
        <dbReference type="EMBL" id="MBW8640440.1"/>
    </source>
</evidence>
<dbReference type="RefSeq" id="WP_220231161.1">
    <property type="nucleotide sequence ID" value="NZ_JAICBX010000006.1"/>
</dbReference>
<evidence type="ECO:0000256" key="3">
    <source>
        <dbReference type="PROSITE-ProRule" id="PRU10007"/>
    </source>
</evidence>
<reference evidence="7" key="1">
    <citation type="submission" date="2021-08" db="EMBL/GenBank/DDBJ databases">
        <title>Hoeflea bacterium WL0058 sp. nov., isolated from the sediment.</title>
        <authorList>
            <person name="Wang L."/>
            <person name="Zhang D."/>
        </authorList>
    </citation>
    <scope>NUCLEOTIDE SEQUENCE</scope>
    <source>
        <strain evidence="7">WL0058</strain>
    </source>
</reference>
<comment type="similarity">
    <text evidence="4">Belongs to the aldehyde dehydrogenase family.</text>
</comment>
<dbReference type="InterPro" id="IPR016162">
    <property type="entry name" value="Ald_DH_N"/>
</dbReference>
<dbReference type="InterPro" id="IPR015590">
    <property type="entry name" value="Aldehyde_DH_dom"/>
</dbReference>
<dbReference type="FunFam" id="3.40.309.10:FF:000010">
    <property type="entry name" value="Gamma-aminobutyraldehyde dehydrogenase"/>
    <property type="match status" value="1"/>
</dbReference>
<dbReference type="InterPro" id="IPR016161">
    <property type="entry name" value="Ald_DH/histidinol_DH"/>
</dbReference>
<dbReference type="InterPro" id="IPR016163">
    <property type="entry name" value="Ald_DH_C"/>
</dbReference>
<proteinExistence type="inferred from homology"/>
<dbReference type="FunFam" id="3.40.605.10:FF:000001">
    <property type="entry name" value="Aldehyde dehydrogenase 1"/>
    <property type="match status" value="1"/>
</dbReference>
<evidence type="ECO:0000259" key="6">
    <source>
        <dbReference type="Pfam" id="PF00171"/>
    </source>
</evidence>
<dbReference type="SUPFAM" id="SSF53720">
    <property type="entry name" value="ALDH-like"/>
    <property type="match status" value="1"/>
</dbReference>
<dbReference type="InterPro" id="IPR015657">
    <property type="entry name" value="Aminobutyraldehyde_DH"/>
</dbReference>
<keyword evidence="8" id="KW-1185">Reference proteome</keyword>
<dbReference type="Proteomes" id="UP001196509">
    <property type="component" value="Unassembled WGS sequence"/>
</dbReference>
<evidence type="ECO:0000256" key="5">
    <source>
        <dbReference type="SAM" id="MobiDB-lite"/>
    </source>
</evidence>
<dbReference type="Pfam" id="PF00171">
    <property type="entry name" value="Aldedh"/>
    <property type="match status" value="1"/>
</dbReference>
<dbReference type="InterPro" id="IPR029510">
    <property type="entry name" value="Ald_DH_CS_GLU"/>
</dbReference>
<feature type="domain" description="Aldehyde dehydrogenase" evidence="6">
    <location>
        <begin position="16"/>
        <end position="470"/>
    </location>
</feature>
<evidence type="ECO:0000313" key="8">
    <source>
        <dbReference type="Proteomes" id="UP001196509"/>
    </source>
</evidence>
<dbReference type="CDD" id="cd07092">
    <property type="entry name" value="ALDH_ABALDH-YdcW"/>
    <property type="match status" value="1"/>
</dbReference>
<accession>A0AAE2ZTA0</accession>
<dbReference type="AlphaFoldDB" id="A0AAE2ZTA0"/>
<dbReference type="Gene3D" id="3.40.605.10">
    <property type="entry name" value="Aldehyde Dehydrogenase, Chain A, domain 1"/>
    <property type="match status" value="1"/>
</dbReference>
<keyword evidence="1 4" id="KW-0560">Oxidoreductase</keyword>
<protein>
    <submittedName>
        <fullName evidence="7">Gamma-aminobutyraldehyde dehydrogenase</fullName>
    </submittedName>
</protein>
<dbReference type="PANTHER" id="PTHR11699">
    <property type="entry name" value="ALDEHYDE DEHYDROGENASE-RELATED"/>
    <property type="match status" value="1"/>
</dbReference>
<evidence type="ECO:0000256" key="1">
    <source>
        <dbReference type="ARBA" id="ARBA00023002"/>
    </source>
</evidence>
<name>A0AAE2ZTA0_9HYPH</name>
<evidence type="ECO:0000256" key="4">
    <source>
        <dbReference type="RuleBase" id="RU003345"/>
    </source>
</evidence>
<dbReference type="Gene3D" id="3.40.309.10">
    <property type="entry name" value="Aldehyde Dehydrogenase, Chain A, domain 2"/>
    <property type="match status" value="1"/>
</dbReference>
<gene>
    <name evidence="7" type="ORF">K1W69_24830</name>
</gene>
<organism evidence="7 8">
    <name type="scientific">Flavimaribacter sediminis</name>
    <dbReference type="NCBI Taxonomy" id="2865987"/>
    <lineage>
        <taxon>Bacteria</taxon>
        <taxon>Pseudomonadati</taxon>
        <taxon>Pseudomonadota</taxon>
        <taxon>Alphaproteobacteria</taxon>
        <taxon>Hyphomicrobiales</taxon>
        <taxon>Rhizobiaceae</taxon>
        <taxon>Flavimaribacter</taxon>
    </lineage>
</organism>
<feature type="region of interest" description="Disordered" evidence="5">
    <location>
        <begin position="1"/>
        <end position="21"/>
    </location>
</feature>
<dbReference type="EMBL" id="JAICBX010000006">
    <property type="protein sequence ID" value="MBW8640440.1"/>
    <property type="molecule type" value="Genomic_DNA"/>
</dbReference>
<feature type="active site" evidence="3">
    <location>
        <position position="246"/>
    </location>
</feature>
<evidence type="ECO:0000256" key="2">
    <source>
        <dbReference type="ARBA" id="ARBA00023027"/>
    </source>
</evidence>
<keyword evidence="2" id="KW-0520">NAD</keyword>